<accession>A0A109J9H1</accession>
<keyword evidence="3" id="KW-0808">Transferase</keyword>
<dbReference type="RefSeq" id="WP_062373172.1">
    <property type="nucleotide sequence ID" value="NZ_LNCD01000120.1"/>
</dbReference>
<evidence type="ECO:0000313" key="3">
    <source>
        <dbReference type="EMBL" id="KWV44815.1"/>
    </source>
</evidence>
<feature type="transmembrane region" description="Helical" evidence="1">
    <location>
        <begin position="306"/>
        <end position="325"/>
    </location>
</feature>
<keyword evidence="1" id="KW-1133">Transmembrane helix</keyword>
<name>A0A109J9H1_9HYPH</name>
<feature type="transmembrane region" description="Helical" evidence="1">
    <location>
        <begin position="83"/>
        <end position="105"/>
    </location>
</feature>
<keyword evidence="1" id="KW-0812">Transmembrane</keyword>
<feature type="transmembrane region" description="Helical" evidence="1">
    <location>
        <begin position="12"/>
        <end position="31"/>
    </location>
</feature>
<organism evidence="3 4">
    <name type="scientific">Rhizobium altiplani</name>
    <dbReference type="NCBI Taxonomy" id="1864509"/>
    <lineage>
        <taxon>Bacteria</taxon>
        <taxon>Pseudomonadati</taxon>
        <taxon>Pseudomonadota</taxon>
        <taxon>Alphaproteobacteria</taxon>
        <taxon>Hyphomicrobiales</taxon>
        <taxon>Rhizobiaceae</taxon>
        <taxon>Rhizobium/Agrobacterium group</taxon>
        <taxon>Rhizobium</taxon>
    </lineage>
</organism>
<dbReference type="Proteomes" id="UP000068164">
    <property type="component" value="Unassembled WGS sequence"/>
</dbReference>
<dbReference type="PANTHER" id="PTHR23028">
    <property type="entry name" value="ACETYLTRANSFERASE"/>
    <property type="match status" value="1"/>
</dbReference>
<dbReference type="InterPro" id="IPR002656">
    <property type="entry name" value="Acyl_transf_3_dom"/>
</dbReference>
<feature type="domain" description="Acyltransferase 3" evidence="2">
    <location>
        <begin position="10"/>
        <end position="352"/>
    </location>
</feature>
<dbReference type="AlphaFoldDB" id="A0A109J9H1"/>
<feature type="transmembrane region" description="Helical" evidence="1">
    <location>
        <begin position="235"/>
        <end position="252"/>
    </location>
</feature>
<dbReference type="PANTHER" id="PTHR23028:SF53">
    <property type="entry name" value="ACYL_TRANSF_3 DOMAIN-CONTAINING PROTEIN"/>
    <property type="match status" value="1"/>
</dbReference>
<keyword evidence="4" id="KW-1185">Reference proteome</keyword>
<evidence type="ECO:0000256" key="1">
    <source>
        <dbReference type="SAM" id="Phobius"/>
    </source>
</evidence>
<evidence type="ECO:0000259" key="2">
    <source>
        <dbReference type="Pfam" id="PF01757"/>
    </source>
</evidence>
<dbReference type="GO" id="GO:0016747">
    <property type="term" value="F:acyltransferase activity, transferring groups other than amino-acyl groups"/>
    <property type="evidence" value="ECO:0007669"/>
    <property type="project" value="InterPro"/>
</dbReference>
<proteinExistence type="predicted"/>
<reference evidence="3 4" key="1">
    <citation type="submission" date="2015-11" db="EMBL/GenBank/DDBJ databases">
        <title>Draft Genome Sequence of the Strain BR 10423 (Rhizobium sp.) isolated from nodules of Mimosa pudica.</title>
        <authorList>
            <person name="Barauna A.C."/>
            <person name="Zilli J.E."/>
            <person name="Simoes-Araujo J.L."/>
            <person name="Reis V.M."/>
            <person name="James E.K."/>
            <person name="Reis F.B.Jr."/>
            <person name="Rouws L.F."/>
            <person name="Passos S.R."/>
            <person name="Gois S.R."/>
        </authorList>
    </citation>
    <scope>NUCLEOTIDE SEQUENCE [LARGE SCALE GENOMIC DNA]</scope>
    <source>
        <strain evidence="3 4">BR10423</strain>
    </source>
</reference>
<dbReference type="Pfam" id="PF01757">
    <property type="entry name" value="Acyl_transf_3"/>
    <property type="match status" value="1"/>
</dbReference>
<protein>
    <submittedName>
        <fullName evidence="3">Acyltransferase</fullName>
    </submittedName>
</protein>
<feature type="transmembrane region" description="Helical" evidence="1">
    <location>
        <begin position="337"/>
        <end position="356"/>
    </location>
</feature>
<keyword evidence="1" id="KW-0472">Membrane</keyword>
<keyword evidence="3" id="KW-0012">Acyltransferase</keyword>
<dbReference type="InterPro" id="IPR050879">
    <property type="entry name" value="Acyltransferase_3"/>
</dbReference>
<dbReference type="EMBL" id="LNCD01000120">
    <property type="protein sequence ID" value="KWV44815.1"/>
    <property type="molecule type" value="Genomic_DNA"/>
</dbReference>
<comment type="caution">
    <text evidence="3">The sequence shown here is derived from an EMBL/GenBank/DDBJ whole genome shotgun (WGS) entry which is preliminary data.</text>
</comment>
<feature type="transmembrane region" description="Helical" evidence="1">
    <location>
        <begin position="180"/>
        <end position="198"/>
    </location>
</feature>
<feature type="transmembrane region" description="Helical" evidence="1">
    <location>
        <begin position="156"/>
        <end position="174"/>
    </location>
</feature>
<feature type="transmembrane region" description="Helical" evidence="1">
    <location>
        <begin position="259"/>
        <end position="278"/>
    </location>
</feature>
<dbReference type="GO" id="GO:0016020">
    <property type="term" value="C:membrane"/>
    <property type="evidence" value="ECO:0007669"/>
    <property type="project" value="TreeGrafter"/>
</dbReference>
<dbReference type="GO" id="GO:0009103">
    <property type="term" value="P:lipopolysaccharide biosynthetic process"/>
    <property type="evidence" value="ECO:0007669"/>
    <property type="project" value="TreeGrafter"/>
</dbReference>
<feature type="transmembrane region" description="Helical" evidence="1">
    <location>
        <begin position="43"/>
        <end position="62"/>
    </location>
</feature>
<sequence>MIIESKRIGCLDGLRGLAALWVLLGHSLQLTGWHLPILSSPDLGVDLFIMLSGFLMVFHYRLRESANPWEKPSTWFGFWLKRFFRIAPLYYVMLCIALLLGPQLYASRMVIDTFLSHGPQLPERYLDGSLRNLLIHASFLFGLHPAYAFRTPLPDWSLGLEMQFYAVFPLAMLLLRKARWVPGAALIALGGFVVAKAVQAAHIDFPMPSFLPLKMHVFLCGMLIANGLFVTPRQTVMNGLLAVMLVMIPIGGDMTSTKVAVRLLLVVGFFVLVHYHLLPGLVGKLGDRVSSLMGNHFCHWLGELSFGVYLIHLLLLQPLAAFVITHFGAEISAPARFAIVVAALLPLAYALAYLGFTRIEGPGQTLGRKVLEIIRRRRLKPA</sequence>
<gene>
    <name evidence="3" type="ORF">AS026_01475</name>
</gene>
<evidence type="ECO:0000313" key="4">
    <source>
        <dbReference type="Proteomes" id="UP000068164"/>
    </source>
</evidence>
<dbReference type="OrthoDB" id="9796461at2"/>